<accession>A0ABP9S1C1</accession>
<dbReference type="RefSeq" id="WP_345632107.1">
    <property type="nucleotide sequence ID" value="NZ_BAABJQ010000012.1"/>
</dbReference>
<dbReference type="Proteomes" id="UP001501570">
    <property type="component" value="Unassembled WGS sequence"/>
</dbReference>
<organism evidence="2 3">
    <name type="scientific">Rugosimonospora acidiphila</name>
    <dbReference type="NCBI Taxonomy" id="556531"/>
    <lineage>
        <taxon>Bacteria</taxon>
        <taxon>Bacillati</taxon>
        <taxon>Actinomycetota</taxon>
        <taxon>Actinomycetes</taxon>
        <taxon>Micromonosporales</taxon>
        <taxon>Micromonosporaceae</taxon>
        <taxon>Rugosimonospora</taxon>
    </lineage>
</organism>
<protein>
    <recommendedName>
        <fullName evidence="4">Tetratricopeptide repeat protein</fullName>
    </recommendedName>
</protein>
<gene>
    <name evidence="2" type="ORF">GCM10023322_42910</name>
</gene>
<keyword evidence="3" id="KW-1185">Reference proteome</keyword>
<feature type="region of interest" description="Disordered" evidence="1">
    <location>
        <begin position="291"/>
        <end position="310"/>
    </location>
</feature>
<evidence type="ECO:0000313" key="3">
    <source>
        <dbReference type="Proteomes" id="UP001501570"/>
    </source>
</evidence>
<comment type="caution">
    <text evidence="2">The sequence shown here is derived from an EMBL/GenBank/DDBJ whole genome shotgun (WGS) entry which is preliminary data.</text>
</comment>
<name>A0ABP9S1C1_9ACTN</name>
<sequence length="310" mass="33974">MELTRPERERLADEHGEQARRLRLAGQPAEAMHHADTGVALVEGLLTERPDEPSVIWALAGQLDNRAAIQEELDQPANGIPDARRSVELYQQLITSDTRVGAYAAEAQTRLARLIALAPDGTGPGGVDEARDAVSGAVTTYLRLAGADQQHWPGLARVLYARGEVFRLLAAAASEPPSTETLDSYIDALQVYDALGEQVGDEDNLYHARALLQTARMYRHPDADLADMRGVATAAADRFWQRVNEGRGGYDDCVAALHLLGEIMRSEGAPDWTQPLRAARHLLARMVRPLSEETAERERDIDQHLDGPTP</sequence>
<proteinExistence type="predicted"/>
<reference evidence="3" key="1">
    <citation type="journal article" date="2019" name="Int. J. Syst. Evol. Microbiol.">
        <title>The Global Catalogue of Microorganisms (GCM) 10K type strain sequencing project: providing services to taxonomists for standard genome sequencing and annotation.</title>
        <authorList>
            <consortium name="The Broad Institute Genomics Platform"/>
            <consortium name="The Broad Institute Genome Sequencing Center for Infectious Disease"/>
            <person name="Wu L."/>
            <person name="Ma J."/>
        </authorList>
    </citation>
    <scope>NUCLEOTIDE SEQUENCE [LARGE SCALE GENOMIC DNA]</scope>
    <source>
        <strain evidence="3">JCM 18304</strain>
    </source>
</reference>
<evidence type="ECO:0000313" key="2">
    <source>
        <dbReference type="EMBL" id="GAA5189653.1"/>
    </source>
</evidence>
<evidence type="ECO:0008006" key="4">
    <source>
        <dbReference type="Google" id="ProtNLM"/>
    </source>
</evidence>
<evidence type="ECO:0000256" key="1">
    <source>
        <dbReference type="SAM" id="MobiDB-lite"/>
    </source>
</evidence>
<dbReference type="EMBL" id="BAABJQ010000012">
    <property type="protein sequence ID" value="GAA5189653.1"/>
    <property type="molecule type" value="Genomic_DNA"/>
</dbReference>